<feature type="region of interest" description="Disordered" evidence="1">
    <location>
        <begin position="903"/>
        <end position="936"/>
    </location>
</feature>
<feature type="region of interest" description="Disordered" evidence="1">
    <location>
        <begin position="324"/>
        <end position="381"/>
    </location>
</feature>
<feature type="compositionally biased region" description="Basic and acidic residues" evidence="1">
    <location>
        <begin position="78"/>
        <end position="90"/>
    </location>
</feature>
<feature type="compositionally biased region" description="Basic and acidic residues" evidence="1">
    <location>
        <begin position="484"/>
        <end position="501"/>
    </location>
</feature>
<feature type="compositionally biased region" description="Low complexity" evidence="1">
    <location>
        <begin position="187"/>
        <end position="197"/>
    </location>
</feature>
<dbReference type="InterPro" id="IPR036034">
    <property type="entry name" value="PDZ_sf"/>
</dbReference>
<comment type="caution">
    <text evidence="3">The sequence shown here is derived from an EMBL/GenBank/DDBJ whole genome shotgun (WGS) entry which is preliminary data.</text>
</comment>
<feature type="compositionally biased region" description="Basic and acidic residues" evidence="1">
    <location>
        <begin position="353"/>
        <end position="363"/>
    </location>
</feature>
<dbReference type="Pfam" id="PF00595">
    <property type="entry name" value="PDZ"/>
    <property type="match status" value="1"/>
</dbReference>
<dbReference type="Gene3D" id="2.30.42.10">
    <property type="match status" value="1"/>
</dbReference>
<feature type="compositionally biased region" description="Basic and acidic residues" evidence="1">
    <location>
        <begin position="903"/>
        <end position="919"/>
    </location>
</feature>
<feature type="region of interest" description="Disordered" evidence="1">
    <location>
        <begin position="862"/>
        <end position="885"/>
    </location>
</feature>
<sequence>MDSPGHSRNSSSDTGDPDTKFRECDDMLSRRLAGNLPAPLRKKKTEAYKQFITPSSDPMSYIHQHMRSKSMSEIEVQNAEKEQERDQRNTRYQEMQHLKEMLKEEEDTWTSNLDSWKQRRRSATFDVRKRKEDREHVEQLIQTTTAQRRRPKTYKEMLEDKKRREMGFYDDEDQLSPRLNLDEEDNSTSYYNSPSTSRSKKVPYRGAVSVPNVRNIGLSTTRSPSPNATKVVVQPIKYTSKVTAVINHVPTESEDSSVSSKADNSSQMSDNVWDYKPAQIQPSAAHASPKVNEMITPVVSHQAATSPPRAEAAKPQTMYSMFNKPSNVTLPCRSQSPPPSSSHSSKTTVVMRANKEKKERPKSEYAPTQRASTLPRNYHNYSAPKPFVPGATTFAQYRKTAFASKRSMFESMAHQELEQSRTHPQHLSSLLQQDTDRLHQNTFEQEKHVSNGISKPHDNTENFTQADTGSNTSPKHHAAKQFWSKKDQEEPRQEEPKHEPIIRSWQKHNNQPEAKPGYRRVAAPAQNPTWSKSATLPSRRPPVQVKVEPLETKKEETLPSQNGLRHRDSSPSAKLKSPRSPSSGLDSLFDDMKICINQRPKSEKGFGFTVRGGDDGKPVIVNTVSPGGAADVCQLCVGDEILAINDVRLSSSLTQDGIVQLIVDSVFTGNLSLDIRRYGKVKKTNPLRLTGTKVVMTPGGFVQVRSDKGKVPVVSAKQVNGNSFSTNKENESPSNTEDISIHDLPLPPPPPDLEPPKESAVSRLSPKKSTPHTQYRTASPLSNLIQAAKAAPVRPQENETYKRHTPSPRQEQPKRYSPVSDEDVLEQDVMKVQHDLDIEEVYLSDERHKFERDIDLRQQLLEEQRNLEEREARREEEKRRRIEEAKLEEMKLEEELKRIEAQKLEQQRKREEERRRLFEDEADSGTGFKPGFGESGINHWLIEEAERRRVADAEGKQRGNALNYSTNNGSTGGALPDHVIQRLTQRNQPQRNPGNPQLPGSLTDYWNDPSTQATLL</sequence>
<keyword evidence="4" id="KW-1185">Reference proteome</keyword>
<feature type="domain" description="PDZ" evidence="2">
    <location>
        <begin position="593"/>
        <end position="662"/>
    </location>
</feature>
<evidence type="ECO:0000259" key="2">
    <source>
        <dbReference type="PROSITE" id="PS50106"/>
    </source>
</evidence>
<feature type="region of interest" description="Disordered" evidence="1">
    <location>
        <begin position="445"/>
        <end position="586"/>
    </location>
</feature>
<dbReference type="PROSITE" id="PS50106">
    <property type="entry name" value="PDZ"/>
    <property type="match status" value="1"/>
</dbReference>
<name>A0ABP0F0Z7_CLALP</name>
<feature type="compositionally biased region" description="Polar residues" evidence="1">
    <location>
        <begin position="324"/>
        <end position="333"/>
    </location>
</feature>
<gene>
    <name evidence="3" type="ORF">CVLEPA_LOCUS3184</name>
</gene>
<feature type="region of interest" description="Disordered" evidence="1">
    <location>
        <begin position="165"/>
        <end position="202"/>
    </location>
</feature>
<dbReference type="PANTHER" id="PTHR46767:SF1">
    <property type="entry name" value="LIM DOMAIN ONLY PROTEIN 7"/>
    <property type="match status" value="1"/>
</dbReference>
<evidence type="ECO:0000256" key="1">
    <source>
        <dbReference type="SAM" id="MobiDB-lite"/>
    </source>
</evidence>
<feature type="compositionally biased region" description="Polar residues" evidence="1">
    <location>
        <begin position="526"/>
        <end position="536"/>
    </location>
</feature>
<feature type="compositionally biased region" description="Polar residues" evidence="1">
    <location>
        <begin position="461"/>
        <end position="473"/>
    </location>
</feature>
<reference evidence="3 4" key="1">
    <citation type="submission" date="2024-02" db="EMBL/GenBank/DDBJ databases">
        <authorList>
            <person name="Daric V."/>
            <person name="Darras S."/>
        </authorList>
    </citation>
    <scope>NUCLEOTIDE SEQUENCE [LARGE SCALE GENOMIC DNA]</scope>
</reference>
<feature type="compositionally biased region" description="Polar residues" evidence="1">
    <location>
        <begin position="982"/>
        <end position="1000"/>
    </location>
</feature>
<feature type="compositionally biased region" description="Polar residues" evidence="1">
    <location>
        <begin position="718"/>
        <end position="738"/>
    </location>
</feature>
<evidence type="ECO:0000313" key="4">
    <source>
        <dbReference type="Proteomes" id="UP001642483"/>
    </source>
</evidence>
<feature type="compositionally biased region" description="Basic and acidic residues" evidence="1">
    <location>
        <begin position="445"/>
        <end position="460"/>
    </location>
</feature>
<feature type="region of interest" description="Disordered" evidence="1">
    <location>
        <begin position="66"/>
        <end position="90"/>
    </location>
</feature>
<dbReference type="EMBL" id="CAWYQH010000002">
    <property type="protein sequence ID" value="CAK8673390.1"/>
    <property type="molecule type" value="Genomic_DNA"/>
</dbReference>
<dbReference type="SMART" id="SM00228">
    <property type="entry name" value="PDZ"/>
    <property type="match status" value="1"/>
</dbReference>
<dbReference type="InterPro" id="IPR001478">
    <property type="entry name" value="PDZ"/>
</dbReference>
<feature type="compositionally biased region" description="Polar residues" evidence="1">
    <location>
        <begin position="960"/>
        <end position="969"/>
    </location>
</feature>
<accession>A0ABP0F0Z7</accession>
<dbReference type="InterPro" id="IPR031865">
    <property type="entry name" value="DUF4757"/>
</dbReference>
<organism evidence="3 4">
    <name type="scientific">Clavelina lepadiformis</name>
    <name type="common">Light-bulb sea squirt</name>
    <name type="synonym">Ascidia lepadiformis</name>
    <dbReference type="NCBI Taxonomy" id="159417"/>
    <lineage>
        <taxon>Eukaryota</taxon>
        <taxon>Metazoa</taxon>
        <taxon>Chordata</taxon>
        <taxon>Tunicata</taxon>
        <taxon>Ascidiacea</taxon>
        <taxon>Aplousobranchia</taxon>
        <taxon>Clavelinidae</taxon>
        <taxon>Clavelina</taxon>
    </lineage>
</organism>
<feature type="compositionally biased region" description="Basic and acidic residues" evidence="1">
    <location>
        <begin position="548"/>
        <end position="557"/>
    </location>
</feature>
<dbReference type="InterPro" id="IPR029978">
    <property type="entry name" value="LMO-7"/>
</dbReference>
<dbReference type="Proteomes" id="UP001642483">
    <property type="component" value="Unassembled WGS sequence"/>
</dbReference>
<proteinExistence type="predicted"/>
<feature type="region of interest" description="Disordered" evidence="1">
    <location>
        <begin position="949"/>
        <end position="1016"/>
    </location>
</feature>
<dbReference type="PANTHER" id="PTHR46767">
    <property type="entry name" value="LIM DOMAIN ONLY PROTEIN 7"/>
    <property type="match status" value="1"/>
</dbReference>
<feature type="region of interest" description="Disordered" evidence="1">
    <location>
        <begin position="718"/>
        <end position="823"/>
    </location>
</feature>
<protein>
    <recommendedName>
        <fullName evidence="2">PDZ domain-containing protein</fullName>
    </recommendedName>
</protein>
<feature type="region of interest" description="Disordered" evidence="1">
    <location>
        <begin position="1"/>
        <end position="22"/>
    </location>
</feature>
<feature type="compositionally biased region" description="Polar residues" evidence="1">
    <location>
        <begin position="771"/>
        <end position="785"/>
    </location>
</feature>
<dbReference type="CDD" id="cd00136">
    <property type="entry name" value="PDZ_canonical"/>
    <property type="match status" value="1"/>
</dbReference>
<feature type="compositionally biased region" description="Polar residues" evidence="1">
    <location>
        <begin position="1"/>
        <end position="14"/>
    </location>
</feature>
<evidence type="ECO:0000313" key="3">
    <source>
        <dbReference type="EMBL" id="CAK8673390.1"/>
    </source>
</evidence>
<dbReference type="Pfam" id="PF15949">
    <property type="entry name" value="DUF4757"/>
    <property type="match status" value="1"/>
</dbReference>
<dbReference type="SUPFAM" id="SSF50156">
    <property type="entry name" value="PDZ domain-like"/>
    <property type="match status" value="1"/>
</dbReference>